<organism evidence="1 2">
    <name type="scientific">Steinernema glaseri</name>
    <dbReference type="NCBI Taxonomy" id="37863"/>
    <lineage>
        <taxon>Eukaryota</taxon>
        <taxon>Metazoa</taxon>
        <taxon>Ecdysozoa</taxon>
        <taxon>Nematoda</taxon>
        <taxon>Chromadorea</taxon>
        <taxon>Rhabditida</taxon>
        <taxon>Tylenchina</taxon>
        <taxon>Panagrolaimomorpha</taxon>
        <taxon>Strongyloidoidea</taxon>
        <taxon>Steinernematidae</taxon>
        <taxon>Steinernema</taxon>
    </lineage>
</organism>
<evidence type="ECO:0000313" key="1">
    <source>
        <dbReference type="Proteomes" id="UP000095287"/>
    </source>
</evidence>
<dbReference type="Proteomes" id="UP000095287">
    <property type="component" value="Unplaced"/>
</dbReference>
<name>A0A1I7Z4U8_9BILA</name>
<protein>
    <submittedName>
        <fullName evidence="2">PiggyBac transposable element-derived protein 3</fullName>
    </submittedName>
</protein>
<evidence type="ECO:0000313" key="2">
    <source>
        <dbReference type="WBParaSite" id="L893_g22617.t1"/>
    </source>
</evidence>
<keyword evidence="1" id="KW-1185">Reference proteome</keyword>
<dbReference type="AlphaFoldDB" id="A0A1I7Z4U8"/>
<reference evidence="2" key="1">
    <citation type="submission" date="2016-11" db="UniProtKB">
        <authorList>
            <consortium name="WormBaseParasite"/>
        </authorList>
    </citation>
    <scope>IDENTIFICATION</scope>
</reference>
<accession>A0A1I7Z4U8</accession>
<proteinExistence type="predicted"/>
<sequence>MRLPVDSIKGNVESDEFFENSGSLYSLIYNGSALKQSTLDAIIEKFVPIDGGDFHVRQRFSEEQLKKLFGKCTMANRKVSVSFTLVKHCTKTFDSPDLVDYDKYYSEKEVLEPGRAVRFRNKDKKKLGLRMWCPFSDLVLWTWSEAIQPWSRQATP</sequence>
<dbReference type="WBParaSite" id="L893_g22617.t1">
    <property type="protein sequence ID" value="L893_g22617.t1"/>
    <property type="gene ID" value="L893_g22617"/>
</dbReference>